<dbReference type="SUPFAM" id="SSF56349">
    <property type="entry name" value="DNA breaking-rejoining enzymes"/>
    <property type="match status" value="1"/>
</dbReference>
<evidence type="ECO:0000256" key="5">
    <source>
        <dbReference type="PROSITE-ProRule" id="PRU01248"/>
    </source>
</evidence>
<evidence type="ECO:0000256" key="1">
    <source>
        <dbReference type="ARBA" id="ARBA00008857"/>
    </source>
</evidence>
<sequence>MTRVPTRKDSKGRILRQGEGQRPNGQYYFKFKDVKGKTKYKYSWTLTTHDLPPKGKKSGPCLREIEKQVQRDLFDRVAPSGMTVLELVEKYVATKTAVRPTTRAGYKTVMNFLARDEFGSRKIGDITTLDAKNWLIYLQDELGKSYSAIHCIRGVLRPAFQLAEEDDLIRRNPFNFELATVLVNDSIAREALSPQDERRFLDFIKGDKHYSRYYEAFYILFNTGLRISEFCGLTKSDLDFENGSIRVSKQLQRGSDMRYYIERPKTKSGERYVPMSEEVKKCFKAILQKRANPPAEPVVDGVSGFLLLDKNGMPKVAMHWEKYFQLSLRKHNSIYKKELPKITPHVCRHTFCSKMARKGMDPAKLKYIMGHSDISVTYNTYTHLGFEDVRGDMLRMTDGAA</sequence>
<accession>A0A9D2DI91</accession>
<dbReference type="InterPro" id="IPR044068">
    <property type="entry name" value="CB"/>
</dbReference>
<dbReference type="InterPro" id="IPR016177">
    <property type="entry name" value="DNA-bd_dom_sf"/>
</dbReference>
<evidence type="ECO:0000259" key="7">
    <source>
        <dbReference type="PROSITE" id="PS51898"/>
    </source>
</evidence>
<comment type="similarity">
    <text evidence="1">Belongs to the 'phage' integrase family.</text>
</comment>
<comment type="caution">
    <text evidence="9">The sequence shown here is derived from an EMBL/GenBank/DDBJ whole genome shotgun (WGS) entry which is preliminary data.</text>
</comment>
<dbReference type="Pfam" id="PF02920">
    <property type="entry name" value="Integrase_DNA"/>
    <property type="match status" value="1"/>
</dbReference>
<evidence type="ECO:0000256" key="6">
    <source>
        <dbReference type="SAM" id="MobiDB-lite"/>
    </source>
</evidence>
<reference evidence="9" key="2">
    <citation type="submission" date="2021-04" db="EMBL/GenBank/DDBJ databases">
        <authorList>
            <person name="Gilroy R."/>
        </authorList>
    </citation>
    <scope>NUCLEOTIDE SEQUENCE</scope>
    <source>
        <strain evidence="9">ChiHecolR3B27-1887</strain>
    </source>
</reference>
<dbReference type="InterPro" id="IPR011010">
    <property type="entry name" value="DNA_brk_join_enz"/>
</dbReference>
<dbReference type="Proteomes" id="UP000824029">
    <property type="component" value="Unassembled WGS sequence"/>
</dbReference>
<protein>
    <submittedName>
        <fullName evidence="9">Site-specific integrase</fullName>
    </submittedName>
</protein>
<dbReference type="Gene3D" id="1.10.443.10">
    <property type="entry name" value="Intergrase catalytic core"/>
    <property type="match status" value="1"/>
</dbReference>
<evidence type="ECO:0000259" key="8">
    <source>
        <dbReference type="PROSITE" id="PS51900"/>
    </source>
</evidence>
<keyword evidence="4" id="KW-0233">DNA recombination</keyword>
<dbReference type="Pfam" id="PF00589">
    <property type="entry name" value="Phage_integrase"/>
    <property type="match status" value="1"/>
</dbReference>
<evidence type="ECO:0000313" key="10">
    <source>
        <dbReference type="Proteomes" id="UP000824029"/>
    </source>
</evidence>
<dbReference type="CDD" id="cd01189">
    <property type="entry name" value="INT_ICEBs1_C_like"/>
    <property type="match status" value="1"/>
</dbReference>
<evidence type="ECO:0000256" key="3">
    <source>
        <dbReference type="ARBA" id="ARBA00023125"/>
    </source>
</evidence>
<dbReference type="EMBL" id="DXBZ01000007">
    <property type="protein sequence ID" value="HIZ17542.1"/>
    <property type="molecule type" value="Genomic_DNA"/>
</dbReference>
<evidence type="ECO:0000256" key="4">
    <source>
        <dbReference type="ARBA" id="ARBA00023172"/>
    </source>
</evidence>
<evidence type="ECO:0000256" key="2">
    <source>
        <dbReference type="ARBA" id="ARBA00022908"/>
    </source>
</evidence>
<dbReference type="InterPro" id="IPR010998">
    <property type="entry name" value="Integrase_recombinase_N"/>
</dbReference>
<dbReference type="InterPro" id="IPR004107">
    <property type="entry name" value="Integrase_SAM-like_N"/>
</dbReference>
<dbReference type="GO" id="GO:0008907">
    <property type="term" value="F:integrase activity"/>
    <property type="evidence" value="ECO:0007669"/>
    <property type="project" value="InterPro"/>
</dbReference>
<dbReference type="SUPFAM" id="SSF54171">
    <property type="entry name" value="DNA-binding domain"/>
    <property type="match status" value="1"/>
</dbReference>
<feature type="compositionally biased region" description="Basic and acidic residues" evidence="6">
    <location>
        <begin position="1"/>
        <end position="12"/>
    </location>
</feature>
<dbReference type="InterPro" id="IPR002104">
    <property type="entry name" value="Integrase_catalytic"/>
</dbReference>
<dbReference type="Gene3D" id="1.10.150.130">
    <property type="match status" value="1"/>
</dbReference>
<dbReference type="PANTHER" id="PTHR30349:SF41">
    <property type="entry name" value="INTEGRASE_RECOMBINASE PROTEIN MJ0367-RELATED"/>
    <property type="match status" value="1"/>
</dbReference>
<organism evidence="9 10">
    <name type="scientific">Candidatus Olsenella stercoravium</name>
    <dbReference type="NCBI Taxonomy" id="2838713"/>
    <lineage>
        <taxon>Bacteria</taxon>
        <taxon>Bacillati</taxon>
        <taxon>Actinomycetota</taxon>
        <taxon>Coriobacteriia</taxon>
        <taxon>Coriobacteriales</taxon>
        <taxon>Atopobiaceae</taxon>
        <taxon>Olsenella</taxon>
    </lineage>
</organism>
<evidence type="ECO:0000313" key="9">
    <source>
        <dbReference type="EMBL" id="HIZ17542.1"/>
    </source>
</evidence>
<dbReference type="PROSITE" id="PS51898">
    <property type="entry name" value="TYR_RECOMBINASE"/>
    <property type="match status" value="1"/>
</dbReference>
<name>A0A9D2DI91_9ACTN</name>
<dbReference type="Pfam" id="PF14659">
    <property type="entry name" value="Phage_int_SAM_3"/>
    <property type="match status" value="1"/>
</dbReference>
<dbReference type="InterPro" id="IPR013762">
    <property type="entry name" value="Integrase-like_cat_sf"/>
</dbReference>
<dbReference type="GO" id="GO:0006310">
    <property type="term" value="P:DNA recombination"/>
    <property type="evidence" value="ECO:0007669"/>
    <property type="project" value="UniProtKB-KW"/>
</dbReference>
<proteinExistence type="inferred from homology"/>
<gene>
    <name evidence="9" type="ORF">IAA22_00260</name>
</gene>
<dbReference type="InterPro" id="IPR050090">
    <property type="entry name" value="Tyrosine_recombinase_XerCD"/>
</dbReference>
<dbReference type="PROSITE" id="PS51900">
    <property type="entry name" value="CB"/>
    <property type="match status" value="1"/>
</dbReference>
<feature type="domain" description="Tyr recombinase" evidence="7">
    <location>
        <begin position="187"/>
        <end position="394"/>
    </location>
</feature>
<feature type="domain" description="Core-binding (CB)" evidence="8">
    <location>
        <begin position="82"/>
        <end position="164"/>
    </location>
</feature>
<dbReference type="GO" id="GO:0003677">
    <property type="term" value="F:DNA binding"/>
    <property type="evidence" value="ECO:0007669"/>
    <property type="project" value="UniProtKB-UniRule"/>
</dbReference>
<keyword evidence="2" id="KW-0229">DNA integration</keyword>
<dbReference type="Gene3D" id="3.30.160.60">
    <property type="entry name" value="Classic Zinc Finger"/>
    <property type="match status" value="1"/>
</dbReference>
<reference evidence="9" key="1">
    <citation type="journal article" date="2021" name="PeerJ">
        <title>Extensive microbial diversity within the chicken gut microbiome revealed by metagenomics and culture.</title>
        <authorList>
            <person name="Gilroy R."/>
            <person name="Ravi A."/>
            <person name="Getino M."/>
            <person name="Pursley I."/>
            <person name="Horton D.L."/>
            <person name="Alikhan N.F."/>
            <person name="Baker D."/>
            <person name="Gharbi K."/>
            <person name="Hall N."/>
            <person name="Watson M."/>
            <person name="Adriaenssens E.M."/>
            <person name="Foster-Nyarko E."/>
            <person name="Jarju S."/>
            <person name="Secka A."/>
            <person name="Antonio M."/>
            <person name="Oren A."/>
            <person name="Chaudhuri R.R."/>
            <person name="La Ragione R."/>
            <person name="Hildebrand F."/>
            <person name="Pallen M.J."/>
        </authorList>
    </citation>
    <scope>NUCLEOTIDE SEQUENCE</scope>
    <source>
        <strain evidence="9">ChiHecolR3B27-1887</strain>
    </source>
</reference>
<keyword evidence="3 5" id="KW-0238">DNA-binding</keyword>
<dbReference type="InterPro" id="IPR004191">
    <property type="entry name" value="Integrase_Tn916-type_DNA-bd_N"/>
</dbReference>
<feature type="region of interest" description="Disordered" evidence="6">
    <location>
        <begin position="1"/>
        <end position="21"/>
    </location>
</feature>
<dbReference type="AlphaFoldDB" id="A0A9D2DI91"/>
<dbReference type="PANTHER" id="PTHR30349">
    <property type="entry name" value="PHAGE INTEGRASE-RELATED"/>
    <property type="match status" value="1"/>
</dbReference>